<protein>
    <submittedName>
        <fullName evidence="2">Uncharacterized protein</fullName>
    </submittedName>
</protein>
<feature type="transmembrane region" description="Helical" evidence="1">
    <location>
        <begin position="54"/>
        <end position="72"/>
    </location>
</feature>
<feature type="transmembrane region" description="Helical" evidence="1">
    <location>
        <begin position="223"/>
        <end position="241"/>
    </location>
</feature>
<feature type="transmembrane region" description="Helical" evidence="1">
    <location>
        <begin position="171"/>
        <end position="192"/>
    </location>
</feature>
<proteinExistence type="predicted"/>
<keyword evidence="1" id="KW-0472">Membrane</keyword>
<name>A0A9E7DJT5_9FIRM</name>
<dbReference type="PANTHER" id="PTHR47089">
    <property type="entry name" value="ABC TRANSPORTER, PERMEASE PROTEIN"/>
    <property type="match status" value="1"/>
</dbReference>
<feature type="transmembrane region" description="Helical" evidence="1">
    <location>
        <begin position="131"/>
        <end position="151"/>
    </location>
</feature>
<keyword evidence="1" id="KW-1133">Transmembrane helix</keyword>
<gene>
    <name evidence="2" type="ORF">M1R53_01385</name>
</gene>
<organism evidence="2 3">
    <name type="scientific">Fenollaria massiliensis</name>
    <dbReference type="NCBI Taxonomy" id="938288"/>
    <lineage>
        <taxon>Bacteria</taxon>
        <taxon>Bacillati</taxon>
        <taxon>Bacillota</taxon>
        <taxon>Clostridia</taxon>
        <taxon>Eubacteriales</taxon>
        <taxon>Fenollaria</taxon>
    </lineage>
</organism>
<dbReference type="Proteomes" id="UP000831151">
    <property type="component" value="Chromosome"/>
</dbReference>
<feature type="transmembrane region" description="Helical" evidence="1">
    <location>
        <begin position="103"/>
        <end position="119"/>
    </location>
</feature>
<sequence>MMKSRSFKRYFILLYPFLMLLTLFLVAIVSHISISEIFIAAVKPFTSPFYRISFIKEFLIVGLLSLAMNLSLSMGEMNFSLEGIFHMGVFLSALAAIYLGKAFAAIIFLPLILFLLWQVPKKVSRGDANKLIISSLIFNYLILGLVNYLVYTFFSDENISSAVTKKFSFALNLRLGMLIAVAALVIFIIFAIKFSLINKLKIIKDAPSILVSTGTDINKEKRAIDLCLATLTSVASFLYLFLNYERFSLQGFTGYGFDAITVSLLARGDFKKLAYPAILITYIRLLSLVMQTEFSFISSVMYLMQGVLIFISILEARDDRNS</sequence>
<keyword evidence="1" id="KW-0812">Transmembrane</keyword>
<evidence type="ECO:0000313" key="2">
    <source>
        <dbReference type="EMBL" id="UQK59354.1"/>
    </source>
</evidence>
<dbReference type="RefSeq" id="WP_249242819.1">
    <property type="nucleotide sequence ID" value="NZ_CP096649.1"/>
</dbReference>
<feature type="transmembrane region" description="Helical" evidence="1">
    <location>
        <begin position="296"/>
        <end position="314"/>
    </location>
</feature>
<accession>A0A9E7DJT5</accession>
<evidence type="ECO:0000313" key="3">
    <source>
        <dbReference type="Proteomes" id="UP000831151"/>
    </source>
</evidence>
<feature type="transmembrane region" description="Helical" evidence="1">
    <location>
        <begin position="12"/>
        <end position="34"/>
    </location>
</feature>
<dbReference type="AlphaFoldDB" id="A0A9E7DJT5"/>
<dbReference type="PANTHER" id="PTHR47089:SF1">
    <property type="entry name" value="GUANOSINE ABC TRANSPORTER PERMEASE PROTEIN NUPP"/>
    <property type="match status" value="1"/>
</dbReference>
<evidence type="ECO:0000256" key="1">
    <source>
        <dbReference type="SAM" id="Phobius"/>
    </source>
</evidence>
<dbReference type="EMBL" id="CP096649">
    <property type="protein sequence ID" value="UQK59354.1"/>
    <property type="molecule type" value="Genomic_DNA"/>
</dbReference>
<reference evidence="2" key="1">
    <citation type="submission" date="2022-04" db="EMBL/GenBank/DDBJ databases">
        <title>Complete genome sequences of Ezakiella coagulans and Fenollaria massiliensis.</title>
        <authorList>
            <person name="France M.T."/>
            <person name="Clifford J."/>
            <person name="Narina S."/>
            <person name="Rutt L."/>
            <person name="Ravel J."/>
        </authorList>
    </citation>
    <scope>NUCLEOTIDE SEQUENCE</scope>
    <source>
        <strain evidence="2">C0061C2</strain>
    </source>
</reference>
<keyword evidence="3" id="KW-1185">Reference proteome</keyword>
<dbReference type="KEGG" id="fms:M1R53_01385"/>